<sequence>MPGLTIVTNAGPASTTARSNTNLRRASTSSQASSPSRPPISPITPTLGSAQLPTASPAGPVTTAAAPATMATTTHASIPDFALGRPVFTHTTQTEQVGIAPPPAQPIDFDSNPDVLALKSAISILQLQRARATADIQSLSRARDAALANPEAFAADLESGRVRVEGDPLFSGAGRAGGLPGDDSDSDSESESDPDEQQEPEDGNVRQEVTPGSEDKTDSDNADMADAPNPRKPKPKGKHNPNTTTTTTDTTQPPPWHKLPKPQSVVRCPPINWAQYGVIGESLDKLHAEQVAAPTPGAPIMLSTGGTYAFRAGEGGTSQGGSSPAAGGQQQQQQRRLVGIAAPYNPMRDKLEKKGKGGTKR</sequence>
<feature type="compositionally biased region" description="Low complexity" evidence="1">
    <location>
        <begin position="24"/>
        <end position="35"/>
    </location>
</feature>
<evidence type="ECO:0000313" key="3">
    <source>
        <dbReference type="Proteomes" id="UP001302745"/>
    </source>
</evidence>
<dbReference type="AlphaFoldDB" id="A0AAN7A2N2"/>
<accession>A0AAN7A2N2</accession>
<feature type="compositionally biased region" description="Acidic residues" evidence="1">
    <location>
        <begin position="182"/>
        <end position="202"/>
    </location>
</feature>
<evidence type="ECO:0000313" key="2">
    <source>
        <dbReference type="EMBL" id="KAK4158136.1"/>
    </source>
</evidence>
<organism evidence="2 3">
    <name type="scientific">Chaetomidium leptoderma</name>
    <dbReference type="NCBI Taxonomy" id="669021"/>
    <lineage>
        <taxon>Eukaryota</taxon>
        <taxon>Fungi</taxon>
        <taxon>Dikarya</taxon>
        <taxon>Ascomycota</taxon>
        <taxon>Pezizomycotina</taxon>
        <taxon>Sordariomycetes</taxon>
        <taxon>Sordariomycetidae</taxon>
        <taxon>Sordariales</taxon>
        <taxon>Chaetomiaceae</taxon>
        <taxon>Chaetomidium</taxon>
    </lineage>
</organism>
<reference evidence="2" key="1">
    <citation type="journal article" date="2023" name="Mol. Phylogenet. Evol.">
        <title>Genome-scale phylogeny and comparative genomics of the fungal order Sordariales.</title>
        <authorList>
            <person name="Hensen N."/>
            <person name="Bonometti L."/>
            <person name="Westerberg I."/>
            <person name="Brannstrom I.O."/>
            <person name="Guillou S."/>
            <person name="Cros-Aarteil S."/>
            <person name="Calhoun S."/>
            <person name="Haridas S."/>
            <person name="Kuo A."/>
            <person name="Mondo S."/>
            <person name="Pangilinan J."/>
            <person name="Riley R."/>
            <person name="LaButti K."/>
            <person name="Andreopoulos B."/>
            <person name="Lipzen A."/>
            <person name="Chen C."/>
            <person name="Yan M."/>
            <person name="Daum C."/>
            <person name="Ng V."/>
            <person name="Clum A."/>
            <person name="Steindorff A."/>
            <person name="Ohm R.A."/>
            <person name="Martin F."/>
            <person name="Silar P."/>
            <person name="Natvig D.O."/>
            <person name="Lalanne C."/>
            <person name="Gautier V."/>
            <person name="Ament-Velasquez S.L."/>
            <person name="Kruys A."/>
            <person name="Hutchinson M.I."/>
            <person name="Powell A.J."/>
            <person name="Barry K."/>
            <person name="Miller A.N."/>
            <person name="Grigoriev I.V."/>
            <person name="Debuchy R."/>
            <person name="Gladieux P."/>
            <person name="Hiltunen Thoren M."/>
            <person name="Johannesson H."/>
        </authorList>
    </citation>
    <scope>NUCLEOTIDE SEQUENCE</scope>
    <source>
        <strain evidence="2">CBS 538.74</strain>
    </source>
</reference>
<dbReference type="Proteomes" id="UP001302745">
    <property type="component" value="Unassembled WGS sequence"/>
</dbReference>
<evidence type="ECO:0000256" key="1">
    <source>
        <dbReference type="SAM" id="MobiDB-lite"/>
    </source>
</evidence>
<proteinExistence type="predicted"/>
<feature type="compositionally biased region" description="Low complexity" evidence="1">
    <location>
        <begin position="240"/>
        <end position="251"/>
    </location>
</feature>
<dbReference type="InterPro" id="IPR037830">
    <property type="entry name" value="ZZZ3"/>
</dbReference>
<dbReference type="PANTHER" id="PTHR22705:SF0">
    <property type="entry name" value="ZZ-TYPE ZINC FINGER-CONTAINING PROTEIN 3"/>
    <property type="match status" value="1"/>
</dbReference>
<feature type="region of interest" description="Disordered" evidence="1">
    <location>
        <begin position="165"/>
        <end position="265"/>
    </location>
</feature>
<feature type="region of interest" description="Disordered" evidence="1">
    <location>
        <begin position="311"/>
        <end position="361"/>
    </location>
</feature>
<feature type="compositionally biased region" description="Polar residues" evidence="1">
    <location>
        <begin position="1"/>
        <end position="23"/>
    </location>
</feature>
<gene>
    <name evidence="2" type="ORF">C8A00DRAFT_11047</name>
</gene>
<reference evidence="2" key="2">
    <citation type="submission" date="2023-05" db="EMBL/GenBank/DDBJ databases">
        <authorList>
            <consortium name="Lawrence Berkeley National Laboratory"/>
            <person name="Steindorff A."/>
            <person name="Hensen N."/>
            <person name="Bonometti L."/>
            <person name="Westerberg I."/>
            <person name="Brannstrom I.O."/>
            <person name="Guillou S."/>
            <person name="Cros-Aarteil S."/>
            <person name="Calhoun S."/>
            <person name="Haridas S."/>
            <person name="Kuo A."/>
            <person name="Mondo S."/>
            <person name="Pangilinan J."/>
            <person name="Riley R."/>
            <person name="Labutti K."/>
            <person name="Andreopoulos B."/>
            <person name="Lipzen A."/>
            <person name="Chen C."/>
            <person name="Yanf M."/>
            <person name="Daum C."/>
            <person name="Ng V."/>
            <person name="Clum A."/>
            <person name="Ohm R."/>
            <person name="Martin F."/>
            <person name="Silar P."/>
            <person name="Natvig D."/>
            <person name="Lalanne C."/>
            <person name="Gautier V."/>
            <person name="Ament-Velasquez S.L."/>
            <person name="Kruys A."/>
            <person name="Hutchinson M.I."/>
            <person name="Powell A.J."/>
            <person name="Barry K."/>
            <person name="Miller A.N."/>
            <person name="Grigoriev I.V."/>
            <person name="Debuchy R."/>
            <person name="Gladieux P."/>
            <person name="Thoren M.H."/>
            <person name="Johannesson H."/>
        </authorList>
    </citation>
    <scope>NUCLEOTIDE SEQUENCE</scope>
    <source>
        <strain evidence="2">CBS 538.74</strain>
    </source>
</reference>
<name>A0AAN7A2N2_9PEZI</name>
<feature type="compositionally biased region" description="Low complexity" evidence="1">
    <location>
        <begin position="320"/>
        <end position="334"/>
    </location>
</feature>
<feature type="region of interest" description="Disordered" evidence="1">
    <location>
        <begin position="1"/>
        <end position="63"/>
    </location>
</feature>
<dbReference type="EMBL" id="MU856841">
    <property type="protein sequence ID" value="KAK4158136.1"/>
    <property type="molecule type" value="Genomic_DNA"/>
</dbReference>
<comment type="caution">
    <text evidence="2">The sequence shown here is derived from an EMBL/GenBank/DDBJ whole genome shotgun (WGS) entry which is preliminary data.</text>
</comment>
<dbReference type="PANTHER" id="PTHR22705">
    <property type="entry name" value="ZINC FINGER, ZZ DOMAIN CONTAINING 3"/>
    <property type="match status" value="1"/>
</dbReference>
<feature type="compositionally biased region" description="Low complexity" evidence="1">
    <location>
        <begin position="53"/>
        <end position="63"/>
    </location>
</feature>
<keyword evidence="3" id="KW-1185">Reference proteome</keyword>
<protein>
    <submittedName>
        <fullName evidence="2">Uncharacterized protein</fullName>
    </submittedName>
</protein>